<evidence type="ECO:0000259" key="1">
    <source>
        <dbReference type="Pfam" id="PF09983"/>
    </source>
</evidence>
<reference evidence="2 3" key="1">
    <citation type="submission" date="2019-12" db="EMBL/GenBank/DDBJ databases">
        <title>The whole genome sequencing of a strain isolated from a Mars analog, Dalangtan Playa.</title>
        <authorList>
            <person name="Huang T."/>
        </authorList>
    </citation>
    <scope>NUCLEOTIDE SEQUENCE [LARGE SCALE GENOMIC DNA]</scope>
    <source>
        <strain evidence="2 3">DP4-553-S</strain>
    </source>
</reference>
<protein>
    <recommendedName>
        <fullName evidence="1">Wadjet protein JetD C-terminal domain-containing protein</fullName>
    </recommendedName>
</protein>
<sequence length="297" mass="34675">MKEMKEALALYPKKTIDINTLQELSSPFFDSYEAFANEVIALENLGILTMVKSKGRSPRKPSVALHYRINSAKLKKGHHHSIQQYRVQFHSAINLDYYYQQDPKQWQKDLPYLQKIDQYIKMKGFPKEAIPAPERSYEIAGDEKWITEKKGKELLERVRVFDKMQVMPVSDPLQFAINPGQIQTPTQRHLIVENKTTYQGLLPAIKQTAFATLIYGKGKAIIQSIEQFDRQYPVAASHQFFYFGDIDREGIAIWHNLAKKVEMRLALPFYRKCLEKQPAQGKEYQRQRISSFRFLKV</sequence>
<feature type="domain" description="Wadjet protein JetD C-terminal" evidence="1">
    <location>
        <begin position="168"/>
        <end position="283"/>
    </location>
</feature>
<accession>A0ABX7W1S0</accession>
<dbReference type="Pfam" id="PF09983">
    <property type="entry name" value="JetD_C"/>
    <property type="match status" value="1"/>
</dbReference>
<evidence type="ECO:0000313" key="3">
    <source>
        <dbReference type="Proteomes" id="UP000665043"/>
    </source>
</evidence>
<dbReference type="EMBL" id="CP046956">
    <property type="protein sequence ID" value="QTN01143.1"/>
    <property type="molecule type" value="Genomic_DNA"/>
</dbReference>
<keyword evidence="3" id="KW-1185">Reference proteome</keyword>
<proteinExistence type="predicted"/>
<dbReference type="RefSeq" id="WP_209366264.1">
    <property type="nucleotide sequence ID" value="NZ_CP046956.1"/>
</dbReference>
<dbReference type="InterPro" id="IPR024534">
    <property type="entry name" value="JetD_C"/>
</dbReference>
<name>A0ABX7W1S0_9BACI</name>
<organism evidence="2 3">
    <name type="scientific">Sediminibacillus dalangtanensis</name>
    <dbReference type="NCBI Taxonomy" id="2729421"/>
    <lineage>
        <taxon>Bacteria</taxon>
        <taxon>Bacillati</taxon>
        <taxon>Bacillota</taxon>
        <taxon>Bacilli</taxon>
        <taxon>Bacillales</taxon>
        <taxon>Bacillaceae</taxon>
        <taxon>Sediminibacillus</taxon>
    </lineage>
</organism>
<gene>
    <name evidence="2" type="ORF">ERJ70_18750</name>
</gene>
<dbReference type="Proteomes" id="UP000665043">
    <property type="component" value="Chromosome"/>
</dbReference>
<evidence type="ECO:0000313" key="2">
    <source>
        <dbReference type="EMBL" id="QTN01143.1"/>
    </source>
</evidence>